<keyword evidence="2" id="KW-0472">Membrane</keyword>
<proteinExistence type="predicted"/>
<dbReference type="InterPro" id="IPR021057">
    <property type="entry name" value="Trypano_invariant_glycop"/>
</dbReference>
<accession>F9W4B5</accession>
<evidence type="ECO:0000256" key="2">
    <source>
        <dbReference type="SAM" id="Phobius"/>
    </source>
</evidence>
<comment type="caution">
    <text evidence="4">The sequence shown here is derived from an EMBL/GenBank/DDBJ whole genome shotgun (WGS) entry which is preliminary data.</text>
</comment>
<dbReference type="VEuPathDB" id="TriTrypDB:TcIL3000_0_29290"/>
<name>F9W4B5_TRYCI</name>
<evidence type="ECO:0000313" key="5">
    <source>
        <dbReference type="Proteomes" id="UP000000702"/>
    </source>
</evidence>
<keyword evidence="2" id="KW-0812">Transmembrane</keyword>
<feature type="transmembrane region" description="Helical" evidence="2">
    <location>
        <begin position="366"/>
        <end position="390"/>
    </location>
</feature>
<dbReference type="EMBL" id="CAEQ01000538">
    <property type="protein sequence ID" value="CCD12004.1"/>
    <property type="molecule type" value="Genomic_DNA"/>
</dbReference>
<evidence type="ECO:0000256" key="3">
    <source>
        <dbReference type="SAM" id="SignalP"/>
    </source>
</evidence>
<reference evidence="4 5" key="2">
    <citation type="journal article" date="2012" name="Proc. Natl. Acad. Sci. U.S.A.">
        <title>Antigenic diversity is generated by distinct evolutionary mechanisms in African trypanosome species.</title>
        <authorList>
            <person name="Jackson A.P."/>
            <person name="Berry A."/>
            <person name="Aslett M."/>
            <person name="Allison H.C."/>
            <person name="Burton P."/>
            <person name="Vavrova-Anderson J."/>
            <person name="Brown R."/>
            <person name="Browne H."/>
            <person name="Corton N."/>
            <person name="Hauser H."/>
            <person name="Gamble J."/>
            <person name="Gilderthorp R."/>
            <person name="Marcello L."/>
            <person name="McQuillan J."/>
            <person name="Otto T.D."/>
            <person name="Quail M.A."/>
            <person name="Sanders M.J."/>
            <person name="van Tonder A."/>
            <person name="Ginger M.L."/>
            <person name="Field M.C."/>
            <person name="Barry J.D."/>
            <person name="Hertz-Fowler C."/>
            <person name="Berriman M."/>
        </authorList>
    </citation>
    <scope>NUCLEOTIDE SEQUENCE [LARGE SCALE GENOMIC DNA]</scope>
    <source>
        <strain evidence="4 5">IL3000</strain>
    </source>
</reference>
<dbReference type="AlphaFoldDB" id="F9W4B5"/>
<reference evidence="5" key="1">
    <citation type="submission" date="2011-07" db="EMBL/GenBank/DDBJ databases">
        <title>Divergent evolution of antigenic variation in African trypanosomes.</title>
        <authorList>
            <person name="Jackson A.P."/>
            <person name="Berry A."/>
            <person name="Allison H.C."/>
            <person name="Burton P."/>
            <person name="Anderson J."/>
            <person name="Aslett M."/>
            <person name="Brown R."/>
            <person name="Corton N."/>
            <person name="Harris D."/>
            <person name="Hauser H."/>
            <person name="Gamble J."/>
            <person name="Gilderthorp R."/>
            <person name="McQuillan J."/>
            <person name="Quail M.A."/>
            <person name="Sanders M."/>
            <person name="Van Tonder A."/>
            <person name="Ginger M.L."/>
            <person name="Donelson J.E."/>
            <person name="Field M.C."/>
            <person name="Barry J.D."/>
            <person name="Berriman M."/>
            <person name="Hertz-Fowler C."/>
        </authorList>
    </citation>
    <scope>NUCLEOTIDE SEQUENCE [LARGE SCALE GENOMIC DNA]</scope>
    <source>
        <strain evidence="5">IL3000</strain>
    </source>
</reference>
<keyword evidence="3" id="KW-0732">Signal</keyword>
<organism evidence="4 5">
    <name type="scientific">Trypanosoma congolense (strain IL3000)</name>
    <dbReference type="NCBI Taxonomy" id="1068625"/>
    <lineage>
        <taxon>Eukaryota</taxon>
        <taxon>Discoba</taxon>
        <taxon>Euglenozoa</taxon>
        <taxon>Kinetoplastea</taxon>
        <taxon>Metakinetoplastina</taxon>
        <taxon>Trypanosomatida</taxon>
        <taxon>Trypanosomatidae</taxon>
        <taxon>Trypanosoma</taxon>
        <taxon>Nannomonas</taxon>
    </lineage>
</organism>
<evidence type="ECO:0000313" key="4">
    <source>
        <dbReference type="EMBL" id="CCD12004.1"/>
    </source>
</evidence>
<feature type="region of interest" description="Disordered" evidence="1">
    <location>
        <begin position="394"/>
        <end position="419"/>
    </location>
</feature>
<dbReference type="Proteomes" id="UP000000702">
    <property type="component" value="Unassembled WGS sequence"/>
</dbReference>
<feature type="chain" id="PRO_5003389782" evidence="3">
    <location>
        <begin position="25"/>
        <end position="419"/>
    </location>
</feature>
<keyword evidence="2" id="KW-1133">Transmembrane helix</keyword>
<feature type="signal peptide" evidence="3">
    <location>
        <begin position="1"/>
        <end position="24"/>
    </location>
</feature>
<sequence length="419" mass="46025">MGMQRIVCVGSLLVAVLLSGGATGNAGNSNGVCRLNENAAGLLCTIAKLVEKAKNITENHDYKDIDETWGYVALHKEVVDHRVKNLPDIIETAKAKGTLTVKDAEHLTTLYLDAHNKNTQQHNKSKAAMDAHNKTHEDAKNSTALALGEGYVTGNCNMVSSLLGILQCYVKGEQPHSNLNVETLCKEKNYNLDESQHTLLTNCNKIGNRKTYCNGTGAALKVALDKWNGMDKKKAADNGNCEVKKDWEERTKKAQEHMSRLDEHVQIIHDAKLLTTAYFSIVDKIKTGVENGKPMKVIVANAREAGQKGAKVVVEKLSVNTENDPHNTTKPLVEEEEVNVNVQLDGLKFDEDENGPAHSKESFPKIYIYLLSILLPLFCLVMGITLYCLISKPRSSHPEKSIPVDGATMNKAGDTQAHF</sequence>
<protein>
    <submittedName>
        <fullName evidence="4">WGS project CAEQ00000000 data, annotated contig 1167</fullName>
    </submittedName>
</protein>
<dbReference type="Pfam" id="PF11727">
    <property type="entry name" value="ISG65-75"/>
    <property type="match status" value="1"/>
</dbReference>
<evidence type="ECO:0000256" key="1">
    <source>
        <dbReference type="SAM" id="MobiDB-lite"/>
    </source>
</evidence>
<keyword evidence="5" id="KW-1185">Reference proteome</keyword>
<gene>
    <name evidence="4" type="ORF">TCIL3000_0_29290</name>
</gene>